<accession>A0ABQ4QMU7</accession>
<dbReference type="InterPro" id="IPR036913">
    <property type="entry name" value="YegP-like_sf"/>
</dbReference>
<dbReference type="RefSeq" id="WP_147831705.1">
    <property type="nucleotide sequence ID" value="NZ_BPQG01000068.1"/>
</dbReference>
<comment type="caution">
    <text evidence="1">The sequence shown here is derived from an EMBL/GenBank/DDBJ whole genome shotgun (WGS) entry which is preliminary data.</text>
</comment>
<organism evidence="1 2">
    <name type="scientific">Methylobacterium cerastii</name>
    <dbReference type="NCBI Taxonomy" id="932741"/>
    <lineage>
        <taxon>Bacteria</taxon>
        <taxon>Pseudomonadati</taxon>
        <taxon>Pseudomonadota</taxon>
        <taxon>Alphaproteobacteria</taxon>
        <taxon>Hyphomicrobiales</taxon>
        <taxon>Methylobacteriaceae</taxon>
        <taxon>Methylobacterium</taxon>
    </lineage>
</organism>
<evidence type="ECO:0000313" key="2">
    <source>
        <dbReference type="Proteomes" id="UP001055117"/>
    </source>
</evidence>
<keyword evidence="2" id="KW-1185">Reference proteome</keyword>
<proteinExistence type="predicted"/>
<evidence type="ECO:0000313" key="1">
    <source>
        <dbReference type="EMBL" id="GJD46120.1"/>
    </source>
</evidence>
<evidence type="ECO:0008006" key="3">
    <source>
        <dbReference type="Google" id="ProtNLM"/>
    </source>
</evidence>
<dbReference type="SUPFAM" id="SSF160113">
    <property type="entry name" value="YegP-like"/>
    <property type="match status" value="1"/>
</dbReference>
<protein>
    <recommendedName>
        <fullName evidence="3">DUF1508 domain-containing protein</fullName>
    </recommendedName>
</protein>
<sequence>MEDPTPVAVEARDDAHGRYRWHLTDAGGVSVRVSPETYATDEDAIEAGQAALDAFGAADRS</sequence>
<gene>
    <name evidence="1" type="ORF">AFCDBAGC_4000</name>
</gene>
<name>A0ABQ4QMU7_9HYPH</name>
<dbReference type="Proteomes" id="UP001055117">
    <property type="component" value="Unassembled WGS sequence"/>
</dbReference>
<reference evidence="1 2" key="1">
    <citation type="journal article" date="2021" name="Front. Microbiol.">
        <title>Comprehensive Comparative Genomics and Phenotyping of Methylobacterium Species.</title>
        <authorList>
            <person name="Alessa O."/>
            <person name="Ogura Y."/>
            <person name="Fujitani Y."/>
            <person name="Takami H."/>
            <person name="Hayashi T."/>
            <person name="Sahin N."/>
            <person name="Tani A."/>
        </authorList>
    </citation>
    <scope>NUCLEOTIDE SEQUENCE [LARGE SCALE GENOMIC DNA]</scope>
    <source>
        <strain evidence="1 2">DSM 23679</strain>
    </source>
</reference>
<dbReference type="EMBL" id="BPQG01000068">
    <property type="protein sequence ID" value="GJD46120.1"/>
    <property type="molecule type" value="Genomic_DNA"/>
</dbReference>